<protein>
    <submittedName>
        <fullName evidence="1">Uncharacterized protein</fullName>
    </submittedName>
</protein>
<sequence>MINAPCVIIADFEADNKKCDEVYGKFAIDKKEVAHLERKKDAHNKKIENGLILKGPNRNVDEYLFSTTMIQKMEKDIKILESMNDKVWDHCHITVIFHNFCGYDSHLVCESVEKSVNAHQIRPAIHEYKLGQTCGKLDTNKEAFQEYRDSQVRFKETELPLFYEFHSTLSDIWIEFRKISIENDGLDPSHYIGFYA</sequence>
<evidence type="ECO:0000313" key="1">
    <source>
        <dbReference type="EMBL" id="GES86035.1"/>
    </source>
</evidence>
<evidence type="ECO:0000313" key="2">
    <source>
        <dbReference type="Proteomes" id="UP000615446"/>
    </source>
</evidence>
<proteinExistence type="predicted"/>
<dbReference type="Proteomes" id="UP000615446">
    <property type="component" value="Unassembled WGS sequence"/>
</dbReference>
<reference evidence="1" key="1">
    <citation type="submission" date="2019-10" db="EMBL/GenBank/DDBJ databases">
        <title>Conservation and host-specific expression of non-tandemly repeated heterogenous ribosome RNA gene in arbuscular mycorrhizal fungi.</title>
        <authorList>
            <person name="Maeda T."/>
            <person name="Kobayashi Y."/>
            <person name="Nakagawa T."/>
            <person name="Ezawa T."/>
            <person name="Yamaguchi K."/>
            <person name="Bino T."/>
            <person name="Nishimoto Y."/>
            <person name="Shigenobu S."/>
            <person name="Kawaguchi M."/>
        </authorList>
    </citation>
    <scope>NUCLEOTIDE SEQUENCE</scope>
    <source>
        <strain evidence="1">HR1</strain>
    </source>
</reference>
<accession>A0A8H3LGX1</accession>
<name>A0A8H3LGX1_9GLOM</name>
<dbReference type="EMBL" id="BLAL01000160">
    <property type="protein sequence ID" value="GES86035.1"/>
    <property type="molecule type" value="Genomic_DNA"/>
</dbReference>
<comment type="caution">
    <text evidence="1">The sequence shown here is derived from an EMBL/GenBank/DDBJ whole genome shotgun (WGS) entry which is preliminary data.</text>
</comment>
<dbReference type="AlphaFoldDB" id="A0A8H3LGX1"/>
<organism evidence="1 2">
    <name type="scientific">Rhizophagus clarus</name>
    <dbReference type="NCBI Taxonomy" id="94130"/>
    <lineage>
        <taxon>Eukaryota</taxon>
        <taxon>Fungi</taxon>
        <taxon>Fungi incertae sedis</taxon>
        <taxon>Mucoromycota</taxon>
        <taxon>Glomeromycotina</taxon>
        <taxon>Glomeromycetes</taxon>
        <taxon>Glomerales</taxon>
        <taxon>Glomeraceae</taxon>
        <taxon>Rhizophagus</taxon>
    </lineage>
</organism>
<gene>
    <name evidence="1" type="ORF">RCL2_001310900</name>
</gene>